<dbReference type="Pfam" id="PF05168">
    <property type="entry name" value="HEPN"/>
    <property type="match status" value="1"/>
</dbReference>
<name>A0ABU3BSK7_9BACT</name>
<feature type="domain" description="HEPN" evidence="1">
    <location>
        <begin position="16"/>
        <end position="132"/>
    </location>
</feature>
<comment type="caution">
    <text evidence="2">The sequence shown here is derived from an EMBL/GenBank/DDBJ whole genome shotgun (WGS) entry which is preliminary data.</text>
</comment>
<evidence type="ECO:0000313" key="2">
    <source>
        <dbReference type="EMBL" id="MDT0632151.1"/>
    </source>
</evidence>
<gene>
    <name evidence="2" type="ORF">RM540_10385</name>
</gene>
<dbReference type="RefSeq" id="WP_311663792.1">
    <property type="nucleotide sequence ID" value="NZ_JAVRHT010000022.1"/>
</dbReference>
<proteinExistence type="predicted"/>
<dbReference type="PROSITE" id="PS50910">
    <property type="entry name" value="HEPN"/>
    <property type="match status" value="1"/>
</dbReference>
<protein>
    <submittedName>
        <fullName evidence="2">HEPN domain-containing protein</fullName>
    </submittedName>
</protein>
<dbReference type="SMART" id="SM00748">
    <property type="entry name" value="HEPN"/>
    <property type="match status" value="1"/>
</dbReference>
<dbReference type="Proteomes" id="UP001267426">
    <property type="component" value="Unassembled WGS sequence"/>
</dbReference>
<accession>A0ABU3BSK7</accession>
<evidence type="ECO:0000259" key="1">
    <source>
        <dbReference type="PROSITE" id="PS50910"/>
    </source>
</evidence>
<dbReference type="Gene3D" id="1.20.120.330">
    <property type="entry name" value="Nucleotidyltransferases domain 2"/>
    <property type="match status" value="1"/>
</dbReference>
<sequence>MPSSSHSDSSDPRSWLGYAHADLLLAESAPPSGVYLELLCFHAQQAAEKALKAVLLARTGAPPPQTHDVILLIDLAERAGAGASPLSAEAAQALTQYAVITRYPADLGDVDEAEWQAAVADARAVVEWAAEQVAGRP</sequence>
<dbReference type="SUPFAM" id="SSF81593">
    <property type="entry name" value="Nucleotidyltransferase substrate binding subunit/domain"/>
    <property type="match status" value="1"/>
</dbReference>
<reference evidence="2 3" key="1">
    <citation type="submission" date="2023-09" db="EMBL/GenBank/DDBJ databases">
        <authorList>
            <person name="Rey-Velasco X."/>
        </authorList>
    </citation>
    <scope>NUCLEOTIDE SEQUENCE [LARGE SCALE GENOMIC DNA]</scope>
    <source>
        <strain evidence="2 3">F394</strain>
    </source>
</reference>
<dbReference type="InterPro" id="IPR007842">
    <property type="entry name" value="HEPN_dom"/>
</dbReference>
<dbReference type="EMBL" id="JAVRHT010000022">
    <property type="protein sequence ID" value="MDT0632151.1"/>
    <property type="molecule type" value="Genomic_DNA"/>
</dbReference>
<organism evidence="2 3">
    <name type="scientific">Rubrivirga litoralis</name>
    <dbReference type="NCBI Taxonomy" id="3075598"/>
    <lineage>
        <taxon>Bacteria</taxon>
        <taxon>Pseudomonadati</taxon>
        <taxon>Rhodothermota</taxon>
        <taxon>Rhodothermia</taxon>
        <taxon>Rhodothermales</taxon>
        <taxon>Rubricoccaceae</taxon>
        <taxon>Rubrivirga</taxon>
    </lineage>
</organism>
<evidence type="ECO:0000313" key="3">
    <source>
        <dbReference type="Proteomes" id="UP001267426"/>
    </source>
</evidence>
<keyword evidence="3" id="KW-1185">Reference proteome</keyword>